<gene>
    <name evidence="3" type="ORF">ACFS25_10550</name>
</gene>
<dbReference type="CDD" id="cd02511">
    <property type="entry name" value="Beta4Glucosyltransferase"/>
    <property type="match status" value="1"/>
</dbReference>
<proteinExistence type="inferred from homology"/>
<name>A0ABW6AFL5_9BACT</name>
<evidence type="ECO:0000259" key="2">
    <source>
        <dbReference type="Pfam" id="PF00535"/>
    </source>
</evidence>
<evidence type="ECO:0000313" key="4">
    <source>
        <dbReference type="Proteomes" id="UP001597512"/>
    </source>
</evidence>
<comment type="caution">
    <text evidence="3">The sequence shown here is derived from an EMBL/GenBank/DDBJ whole genome shotgun (WGS) entry which is preliminary data.</text>
</comment>
<reference evidence="4" key="1">
    <citation type="journal article" date="2019" name="Int. J. Syst. Evol. Microbiol.">
        <title>The Global Catalogue of Microorganisms (GCM) 10K type strain sequencing project: providing services to taxonomists for standard genome sequencing and annotation.</title>
        <authorList>
            <consortium name="The Broad Institute Genomics Platform"/>
            <consortium name="The Broad Institute Genome Sequencing Center for Infectious Disease"/>
            <person name="Wu L."/>
            <person name="Ma J."/>
        </authorList>
    </citation>
    <scope>NUCLEOTIDE SEQUENCE [LARGE SCALE GENOMIC DNA]</scope>
    <source>
        <strain evidence="4">KCTC 52490</strain>
    </source>
</reference>
<dbReference type="EMBL" id="JBHUOM010000002">
    <property type="protein sequence ID" value="MFD2934224.1"/>
    <property type="molecule type" value="Genomic_DNA"/>
</dbReference>
<keyword evidence="3" id="KW-0808">Transferase</keyword>
<sequence length="282" mass="33090">MISVIILTKNEELDLPACLNAAKWSDDVHVLDSGSTDRTHEIAEQFHAHIWYNKFESFGRQRNYALDNINIRHNWILFLDADEIVTEACKLAIFTAIDQAPTEVAGFYLCWKMMLDDTWLRRCDNFPKWQFRLMRKGRARFTDFGHGQKEDCVDGQIDYIKEPYMHYGFSKGWHYWLERHNRYSSQEAAARLNNCPPLKNILAPHTSIRNPALKSWLSRLPGWPLLRFVQAYIFNLGFLEGTPGLIYCTNMGFYEFIIQIKMRELSKSKKLEPKNLTESVQV</sequence>
<dbReference type="InterPro" id="IPR001173">
    <property type="entry name" value="Glyco_trans_2-like"/>
</dbReference>
<evidence type="ECO:0000256" key="1">
    <source>
        <dbReference type="ARBA" id="ARBA00038494"/>
    </source>
</evidence>
<keyword evidence="3" id="KW-0328">Glycosyltransferase</keyword>
<accession>A0ABW6AFL5</accession>
<dbReference type="PANTHER" id="PTHR43630:SF2">
    <property type="entry name" value="GLYCOSYLTRANSFERASE"/>
    <property type="match status" value="1"/>
</dbReference>
<dbReference type="Pfam" id="PF00535">
    <property type="entry name" value="Glycos_transf_2"/>
    <property type="match status" value="1"/>
</dbReference>
<protein>
    <submittedName>
        <fullName evidence="3">Glycosyltransferase family 2 protein</fullName>
        <ecNumber evidence="3">2.4.-.-</ecNumber>
    </submittedName>
</protein>
<comment type="similarity">
    <text evidence="1">Belongs to the glycosyltransferase 2 family. WaaE/KdtX subfamily.</text>
</comment>
<dbReference type="SUPFAM" id="SSF53448">
    <property type="entry name" value="Nucleotide-diphospho-sugar transferases"/>
    <property type="match status" value="1"/>
</dbReference>
<organism evidence="3 4">
    <name type="scientific">Spirosoma flavum</name>
    <dbReference type="NCBI Taxonomy" id="2048557"/>
    <lineage>
        <taxon>Bacteria</taxon>
        <taxon>Pseudomonadati</taxon>
        <taxon>Bacteroidota</taxon>
        <taxon>Cytophagia</taxon>
        <taxon>Cytophagales</taxon>
        <taxon>Cytophagaceae</taxon>
        <taxon>Spirosoma</taxon>
    </lineage>
</organism>
<keyword evidence="4" id="KW-1185">Reference proteome</keyword>
<feature type="domain" description="Glycosyltransferase 2-like" evidence="2">
    <location>
        <begin position="3"/>
        <end position="135"/>
    </location>
</feature>
<dbReference type="InterPro" id="IPR029044">
    <property type="entry name" value="Nucleotide-diphossugar_trans"/>
</dbReference>
<dbReference type="PANTHER" id="PTHR43630">
    <property type="entry name" value="POLY-BETA-1,6-N-ACETYL-D-GLUCOSAMINE SYNTHASE"/>
    <property type="match status" value="1"/>
</dbReference>
<dbReference type="Gene3D" id="3.90.550.10">
    <property type="entry name" value="Spore Coat Polysaccharide Biosynthesis Protein SpsA, Chain A"/>
    <property type="match status" value="1"/>
</dbReference>
<dbReference type="EC" id="2.4.-.-" evidence="3"/>
<evidence type="ECO:0000313" key="3">
    <source>
        <dbReference type="EMBL" id="MFD2934224.1"/>
    </source>
</evidence>
<dbReference type="GO" id="GO:0016757">
    <property type="term" value="F:glycosyltransferase activity"/>
    <property type="evidence" value="ECO:0007669"/>
    <property type="project" value="UniProtKB-KW"/>
</dbReference>
<dbReference type="Proteomes" id="UP001597512">
    <property type="component" value="Unassembled WGS sequence"/>
</dbReference>
<dbReference type="RefSeq" id="WP_381499706.1">
    <property type="nucleotide sequence ID" value="NZ_JBHUOM010000002.1"/>
</dbReference>